<accession>A0AAN6IQF2</accession>
<reference evidence="1" key="1">
    <citation type="submission" date="2023-01" db="EMBL/GenBank/DDBJ databases">
        <title>Exophiala dermititidis isolated from Cystic Fibrosis Patient.</title>
        <authorList>
            <person name="Kurbessoian T."/>
            <person name="Crocker A."/>
            <person name="Murante D."/>
            <person name="Hogan D.A."/>
            <person name="Stajich J.E."/>
        </authorList>
    </citation>
    <scope>NUCLEOTIDE SEQUENCE</scope>
    <source>
        <strain evidence="1">Ex8</strain>
    </source>
</reference>
<dbReference type="Proteomes" id="UP001161757">
    <property type="component" value="Unassembled WGS sequence"/>
</dbReference>
<evidence type="ECO:0000313" key="2">
    <source>
        <dbReference type="Proteomes" id="UP001161757"/>
    </source>
</evidence>
<protein>
    <submittedName>
        <fullName evidence="1">Uncharacterized protein</fullName>
    </submittedName>
</protein>
<dbReference type="EMBL" id="JAJGCB010000033">
    <property type="protein sequence ID" value="KAJ8986655.1"/>
    <property type="molecule type" value="Genomic_DNA"/>
</dbReference>
<proteinExistence type="predicted"/>
<gene>
    <name evidence="1" type="ORF">HRR80_009245</name>
</gene>
<name>A0AAN6IQF2_EXODE</name>
<sequence length="315" mass="35762">MEPTPTHWKLIRVRAETIDLQRLAEESNSRICIVQECDDNGKAFEVAVEPSYLAEVQELQSHANLPYNPTNPREAEKAILGICQANRKARERWLQRAVDVIFSKHRHEIKEAYRNLTELLGLQRELDRKILIQDISDSLASVRRKLARNLVFLFLNLEADHMSADAQIFLESNEEELIDSLKFGLKPPTLFSRDECQITSLFRALLALSSGRVDFHEHNFAENYTAKQNSELCARVFDISVIKKFGEFDQGEISSSLSKSPIFVGENLSAEGLGQWAAIMSSSLQIAFPPGHLNLPQQILSRFGVGHIKMFETIL</sequence>
<organism evidence="1 2">
    <name type="scientific">Exophiala dermatitidis</name>
    <name type="common">Black yeast-like fungus</name>
    <name type="synonym">Wangiella dermatitidis</name>
    <dbReference type="NCBI Taxonomy" id="5970"/>
    <lineage>
        <taxon>Eukaryota</taxon>
        <taxon>Fungi</taxon>
        <taxon>Dikarya</taxon>
        <taxon>Ascomycota</taxon>
        <taxon>Pezizomycotina</taxon>
        <taxon>Eurotiomycetes</taxon>
        <taxon>Chaetothyriomycetidae</taxon>
        <taxon>Chaetothyriales</taxon>
        <taxon>Herpotrichiellaceae</taxon>
        <taxon>Exophiala</taxon>
    </lineage>
</organism>
<evidence type="ECO:0000313" key="1">
    <source>
        <dbReference type="EMBL" id="KAJ8986655.1"/>
    </source>
</evidence>
<dbReference type="AlphaFoldDB" id="A0AAN6IQF2"/>
<comment type="caution">
    <text evidence="1">The sequence shown here is derived from an EMBL/GenBank/DDBJ whole genome shotgun (WGS) entry which is preliminary data.</text>
</comment>